<evidence type="ECO:0000256" key="8">
    <source>
        <dbReference type="ARBA" id="ARBA00048779"/>
    </source>
</evidence>
<comment type="pathway">
    <text evidence="1">Amino-acid degradation; L-proline degradation into L-glutamate; L-glutamate from L-proline: step 1/2.</text>
</comment>
<evidence type="ECO:0000259" key="11">
    <source>
        <dbReference type="Pfam" id="PF01619"/>
    </source>
</evidence>
<reference evidence="12 13" key="1">
    <citation type="submission" date="2020-07" db="EMBL/GenBank/DDBJ databases">
        <title>Sequencing the genomes of 1000 actinobacteria strains.</title>
        <authorList>
            <person name="Klenk H.-P."/>
        </authorList>
    </citation>
    <scope>NUCLEOTIDE SEQUENCE [LARGE SCALE GENOMIC DNA]</scope>
    <source>
        <strain evidence="12 13">DSM 19082</strain>
    </source>
</reference>
<dbReference type="PIRSF" id="PIRSF000196">
    <property type="entry name" value="Pro_dehydrog"/>
    <property type="match status" value="1"/>
</dbReference>
<feature type="binding site" evidence="10">
    <location>
        <begin position="234"/>
        <end position="235"/>
    </location>
    <ligand>
        <name>FAD</name>
        <dbReference type="ChEBI" id="CHEBI:57692"/>
    </ligand>
</feature>
<protein>
    <recommendedName>
        <fullName evidence="2">proline dehydrogenase</fullName>
        <ecNumber evidence="2">1.5.5.2</ecNumber>
    </recommendedName>
</protein>
<evidence type="ECO:0000256" key="3">
    <source>
        <dbReference type="ARBA" id="ARBA00022630"/>
    </source>
</evidence>
<evidence type="ECO:0000256" key="2">
    <source>
        <dbReference type="ARBA" id="ARBA00012695"/>
    </source>
</evidence>
<dbReference type="InterPro" id="IPR015659">
    <property type="entry name" value="Proline_oxidase"/>
</dbReference>
<evidence type="ECO:0000256" key="1">
    <source>
        <dbReference type="ARBA" id="ARBA00004739"/>
    </source>
</evidence>
<sequence length="315" mass="33966">MLDQALSHTLSHTLNRASRSARARRAVESFPVTRRVVDRFVPGETTADAVEATRGLVATGRAVTIDVLGEDVLDLAGARAMRDAYRTLLTALDEAGCAAGADVSLKLSAMGQALPDGTTIATDHAAEIAGAAAALGCTVTLDMEDHTTVDSTLAIGNALRATYPSVGNVLQTNLRRTPGDIADLDGSGARIRLVKGAYREPESVALQRKVEVDHAYERAIDALMASDCYPMIATHDPAMLDRAVSAAVAAGRGADRWEAQMLYGVRPELEQRMVDDGHRMRVYIPFGTDWYGYFMRRLAERPANVAFFLRALAHR</sequence>
<dbReference type="GO" id="GO:0000166">
    <property type="term" value="F:nucleotide binding"/>
    <property type="evidence" value="ECO:0007669"/>
    <property type="project" value="UniProtKB-KW"/>
</dbReference>
<evidence type="ECO:0000256" key="6">
    <source>
        <dbReference type="ARBA" id="ARBA00023002"/>
    </source>
</evidence>
<feature type="domain" description="Proline dehydrogenase" evidence="11">
    <location>
        <begin position="52"/>
        <end position="307"/>
    </location>
</feature>
<dbReference type="AlphaFoldDB" id="A0A852RP07"/>
<organism evidence="12 13">
    <name type="scientific">Nocardioides kongjuensis</name>
    <dbReference type="NCBI Taxonomy" id="349522"/>
    <lineage>
        <taxon>Bacteria</taxon>
        <taxon>Bacillati</taxon>
        <taxon>Actinomycetota</taxon>
        <taxon>Actinomycetes</taxon>
        <taxon>Propionibacteriales</taxon>
        <taxon>Nocardioidaceae</taxon>
        <taxon>Nocardioides</taxon>
    </lineage>
</organism>
<dbReference type="PANTHER" id="PTHR13914">
    <property type="entry name" value="PROLINE OXIDASE"/>
    <property type="match status" value="1"/>
</dbReference>
<keyword evidence="6 12" id="KW-0560">Oxidoreductase</keyword>
<dbReference type="GO" id="GO:0004657">
    <property type="term" value="F:proline dehydrogenase activity"/>
    <property type="evidence" value="ECO:0007669"/>
    <property type="project" value="UniProtKB-EC"/>
</dbReference>
<evidence type="ECO:0000313" key="13">
    <source>
        <dbReference type="Proteomes" id="UP000582231"/>
    </source>
</evidence>
<accession>A0A852RP07</accession>
<feature type="binding site" evidence="9">
    <location>
        <position position="296"/>
    </location>
    <ligand>
        <name>substrate</name>
    </ligand>
</feature>
<feature type="binding site" evidence="9">
    <location>
        <position position="297"/>
    </location>
    <ligand>
        <name>substrate</name>
    </ligand>
</feature>
<dbReference type="UniPathway" id="UPA00261">
    <property type="reaction ID" value="UER00373"/>
</dbReference>
<dbReference type="RefSeq" id="WP_179726829.1">
    <property type="nucleotide sequence ID" value="NZ_BAABEF010000001.1"/>
</dbReference>
<feature type="binding site" evidence="10">
    <location>
        <begin position="195"/>
        <end position="197"/>
    </location>
    <ligand>
        <name>FAD</name>
        <dbReference type="ChEBI" id="CHEBI:57692"/>
    </ligand>
</feature>
<name>A0A852RP07_9ACTN</name>
<comment type="cofactor">
    <cofactor evidence="10">
        <name>FAD</name>
        <dbReference type="ChEBI" id="CHEBI:57692"/>
    </cofactor>
    <text evidence="10">Binds 1 FAD per subunit.</text>
</comment>
<comment type="caution">
    <text evidence="12">The sequence shown here is derived from an EMBL/GenBank/DDBJ whole genome shotgun (WGS) entry which is preliminary data.</text>
</comment>
<comment type="catalytic activity">
    <reaction evidence="8">
        <text>L-proline + a quinone = (S)-1-pyrroline-5-carboxylate + a quinol + H(+)</text>
        <dbReference type="Rhea" id="RHEA:23784"/>
        <dbReference type="ChEBI" id="CHEBI:15378"/>
        <dbReference type="ChEBI" id="CHEBI:17388"/>
        <dbReference type="ChEBI" id="CHEBI:24646"/>
        <dbReference type="ChEBI" id="CHEBI:60039"/>
        <dbReference type="ChEBI" id="CHEBI:132124"/>
        <dbReference type="EC" id="1.5.5.2"/>
    </reaction>
</comment>
<gene>
    <name evidence="12" type="ORF">BJ958_002146</name>
</gene>
<feature type="binding site" evidence="9">
    <location>
        <position position="106"/>
    </location>
    <ligand>
        <name>substrate</name>
    </ligand>
</feature>
<evidence type="ECO:0000256" key="10">
    <source>
        <dbReference type="PIRSR" id="PIRSR000196-2"/>
    </source>
</evidence>
<feature type="binding site" evidence="10">
    <location>
        <position position="143"/>
    </location>
    <ligand>
        <name>FAD</name>
        <dbReference type="ChEBI" id="CHEBI:57692"/>
    </ligand>
</feature>
<dbReference type="EC" id="1.5.5.2" evidence="2"/>
<proteinExistence type="predicted"/>
<keyword evidence="13" id="KW-1185">Reference proteome</keyword>
<dbReference type="InterPro" id="IPR002872">
    <property type="entry name" value="Proline_DH_dom"/>
</dbReference>
<keyword evidence="5 10" id="KW-0274">FAD</keyword>
<dbReference type="GO" id="GO:0010133">
    <property type="term" value="P:L-proline catabolic process to L-glutamate"/>
    <property type="evidence" value="ECO:0007669"/>
    <property type="project" value="UniProtKB-UniPathway"/>
</dbReference>
<keyword evidence="7" id="KW-0642">Proline metabolism</keyword>
<dbReference type="Pfam" id="PF01619">
    <property type="entry name" value="Pro_dh"/>
    <property type="match status" value="1"/>
</dbReference>
<dbReference type="Proteomes" id="UP000582231">
    <property type="component" value="Unassembled WGS sequence"/>
</dbReference>
<dbReference type="EMBL" id="JACCBF010000001">
    <property type="protein sequence ID" value="NYD30600.1"/>
    <property type="molecule type" value="Genomic_DNA"/>
</dbReference>
<dbReference type="SUPFAM" id="SSF51730">
    <property type="entry name" value="FAD-linked oxidoreductase"/>
    <property type="match status" value="1"/>
</dbReference>
<evidence type="ECO:0000256" key="7">
    <source>
        <dbReference type="ARBA" id="ARBA00023062"/>
    </source>
</evidence>
<dbReference type="PANTHER" id="PTHR13914:SF0">
    <property type="entry name" value="PROLINE DEHYDROGENASE 1, MITOCHONDRIAL"/>
    <property type="match status" value="1"/>
</dbReference>
<keyword evidence="3" id="KW-0285">Flavoprotein</keyword>
<evidence type="ECO:0000313" key="12">
    <source>
        <dbReference type="EMBL" id="NYD30600.1"/>
    </source>
</evidence>
<feature type="binding site" evidence="10">
    <location>
        <position position="209"/>
    </location>
    <ligand>
        <name>FAD</name>
        <dbReference type="ChEBI" id="CHEBI:57692"/>
    </ligand>
</feature>
<dbReference type="Gene3D" id="3.20.20.220">
    <property type="match status" value="1"/>
</dbReference>
<dbReference type="InterPro" id="IPR029041">
    <property type="entry name" value="FAD-linked_oxidoreductase-like"/>
</dbReference>
<evidence type="ECO:0000256" key="5">
    <source>
        <dbReference type="ARBA" id="ARBA00022827"/>
    </source>
</evidence>
<dbReference type="InterPro" id="IPR008219">
    <property type="entry name" value="PRODH_bac_arc"/>
</dbReference>
<evidence type="ECO:0000256" key="4">
    <source>
        <dbReference type="ARBA" id="ARBA00022741"/>
    </source>
</evidence>
<evidence type="ECO:0000256" key="9">
    <source>
        <dbReference type="PIRSR" id="PIRSR000196-1"/>
    </source>
</evidence>
<keyword evidence="4 10" id="KW-0547">Nucleotide-binding</keyword>
<feature type="binding site" evidence="10">
    <location>
        <position position="171"/>
    </location>
    <ligand>
        <name>FAD</name>
        <dbReference type="ChEBI" id="CHEBI:57692"/>
    </ligand>
</feature>